<name>T1A667_9ZZZZ</name>
<gene>
    <name evidence="2" type="ORF">B1A_12674</name>
</gene>
<dbReference type="Gene3D" id="1.10.720.180">
    <property type="match status" value="1"/>
</dbReference>
<feature type="non-terminal residue" evidence="2">
    <location>
        <position position="1"/>
    </location>
</feature>
<protein>
    <recommendedName>
        <fullName evidence="1">Outer membrane cytochrome MtrC/MtrF-like domain-containing protein</fullName>
    </recommendedName>
</protein>
<proteinExistence type="predicted"/>
<organism evidence="2">
    <name type="scientific">mine drainage metagenome</name>
    <dbReference type="NCBI Taxonomy" id="410659"/>
    <lineage>
        <taxon>unclassified sequences</taxon>
        <taxon>metagenomes</taxon>
        <taxon>ecological metagenomes</taxon>
    </lineage>
</organism>
<reference evidence="2" key="1">
    <citation type="submission" date="2013-08" db="EMBL/GenBank/DDBJ databases">
        <authorList>
            <person name="Mendez C."/>
            <person name="Richter M."/>
            <person name="Ferrer M."/>
            <person name="Sanchez J."/>
        </authorList>
    </citation>
    <scope>NUCLEOTIDE SEQUENCE</scope>
</reference>
<sequence length="210" mass="21853">CHQQLAFHGGARTNVQYCVICHNPSSIDPSSGNTLDFSVMIHKIHMGVDLPSVVAGTHYYIFGYRNSINDFSNIVYPQTDLSNNNGAVSGSGTRFCTTCHAPNDPDAPQSGDYQTLITVATCASCHDNIDFATGQGHGGIVATDAQCSTCHGPTSGLDNGALQVAAAHTLGVDAAAGKFAFKIVNVANTAPGDTPSVTLEVVDPENNDSP</sequence>
<evidence type="ECO:0000259" key="1">
    <source>
        <dbReference type="Pfam" id="PF22113"/>
    </source>
</evidence>
<dbReference type="Pfam" id="PF22113">
    <property type="entry name" value="Mtrc-MtrF_II-IV_dom"/>
    <property type="match status" value="1"/>
</dbReference>
<reference evidence="2" key="2">
    <citation type="journal article" date="2014" name="ISME J.">
        <title>Microbial stratification in low pH oxic and suboxic macroscopic growths along an acid mine drainage.</title>
        <authorList>
            <person name="Mendez-Garcia C."/>
            <person name="Mesa V."/>
            <person name="Sprenger R.R."/>
            <person name="Richter M."/>
            <person name="Diez M.S."/>
            <person name="Solano J."/>
            <person name="Bargiela R."/>
            <person name="Golyshina O.V."/>
            <person name="Manteca A."/>
            <person name="Ramos J.L."/>
            <person name="Gallego J.R."/>
            <person name="Llorente I."/>
            <person name="Martins Dos Santos V.A."/>
            <person name="Jensen O.N."/>
            <person name="Pelaez A.I."/>
            <person name="Sanchez J."/>
            <person name="Ferrer M."/>
        </authorList>
    </citation>
    <scope>NUCLEOTIDE SEQUENCE</scope>
</reference>
<evidence type="ECO:0000313" key="2">
    <source>
        <dbReference type="EMBL" id="EQD52452.1"/>
    </source>
</evidence>
<dbReference type="SUPFAM" id="SSF48695">
    <property type="entry name" value="Multiheme cytochromes"/>
    <property type="match status" value="1"/>
</dbReference>
<accession>T1A667</accession>
<dbReference type="InterPro" id="IPR054337">
    <property type="entry name" value="Mtrc-MtrF-like_dom_II/IV"/>
</dbReference>
<comment type="caution">
    <text evidence="2">The sequence shown here is derived from an EMBL/GenBank/DDBJ whole genome shotgun (WGS) entry which is preliminary data.</text>
</comment>
<feature type="non-terminal residue" evidence="2">
    <location>
        <position position="210"/>
    </location>
</feature>
<dbReference type="InterPro" id="IPR036280">
    <property type="entry name" value="Multihaem_cyt_sf"/>
</dbReference>
<dbReference type="EMBL" id="AUZX01009227">
    <property type="protein sequence ID" value="EQD52452.1"/>
    <property type="molecule type" value="Genomic_DNA"/>
</dbReference>
<dbReference type="AlphaFoldDB" id="T1A667"/>
<feature type="domain" description="Outer membrane cytochrome MtrC/MtrF-like" evidence="1">
    <location>
        <begin position="1"/>
        <end position="155"/>
    </location>
</feature>